<accession>A0A2S7TZM0</accession>
<protein>
    <submittedName>
        <fullName evidence="1">Uncharacterized protein</fullName>
    </submittedName>
</protein>
<name>A0A2S7TZM0_9BACT</name>
<dbReference type="EMBL" id="MQWA01000001">
    <property type="protein sequence ID" value="PQJ27584.1"/>
    <property type="molecule type" value="Genomic_DNA"/>
</dbReference>
<dbReference type="AlphaFoldDB" id="A0A2S7TZM0"/>
<sequence length="62" mass="6219">MVQDNQAAAPLFTQLYSGNLSLGAGATLNFGYASGSIEDYRALGTPGATVITTGAGATFGFN</sequence>
<evidence type="ECO:0000313" key="1">
    <source>
        <dbReference type="EMBL" id="PQJ27584.1"/>
    </source>
</evidence>
<organism evidence="1 2">
    <name type="scientific">Rubritalea profundi</name>
    <dbReference type="NCBI Taxonomy" id="1658618"/>
    <lineage>
        <taxon>Bacteria</taxon>
        <taxon>Pseudomonadati</taxon>
        <taxon>Verrucomicrobiota</taxon>
        <taxon>Verrucomicrobiia</taxon>
        <taxon>Verrucomicrobiales</taxon>
        <taxon>Rubritaleaceae</taxon>
        <taxon>Rubritalea</taxon>
    </lineage>
</organism>
<dbReference type="Proteomes" id="UP000239907">
    <property type="component" value="Unassembled WGS sequence"/>
</dbReference>
<evidence type="ECO:0000313" key="2">
    <source>
        <dbReference type="Proteomes" id="UP000239907"/>
    </source>
</evidence>
<keyword evidence="2" id="KW-1185">Reference proteome</keyword>
<proteinExistence type="predicted"/>
<gene>
    <name evidence="1" type="ORF">BSZ32_03135</name>
</gene>
<comment type="caution">
    <text evidence="1">The sequence shown here is derived from an EMBL/GenBank/DDBJ whole genome shotgun (WGS) entry which is preliminary data.</text>
</comment>
<reference evidence="1 2" key="1">
    <citation type="submission" date="2016-12" db="EMBL/GenBank/DDBJ databases">
        <title>Study of bacterial adaptation to deep sea.</title>
        <authorList>
            <person name="Song J."/>
            <person name="Yoshizawa S."/>
            <person name="Kogure K."/>
        </authorList>
    </citation>
    <scope>NUCLEOTIDE SEQUENCE [LARGE SCALE GENOMIC DNA]</scope>
    <source>
        <strain evidence="1 2">SAORIC-165</strain>
    </source>
</reference>